<dbReference type="PANTHER" id="PTHR36587">
    <property type="entry name" value="EXPRESSION SITE-ASSOCIATED GENE 3 (ESAG3)-LIKE PROTEIN"/>
    <property type="match status" value="1"/>
</dbReference>
<feature type="compositionally biased region" description="Basic and acidic residues" evidence="1">
    <location>
        <begin position="21"/>
        <end position="33"/>
    </location>
</feature>
<name>A0AB34KX66_9PEZI</name>
<feature type="transmembrane region" description="Helical" evidence="2">
    <location>
        <begin position="54"/>
        <end position="75"/>
    </location>
</feature>
<evidence type="ECO:0000256" key="2">
    <source>
        <dbReference type="SAM" id="Phobius"/>
    </source>
</evidence>
<proteinExistence type="predicted"/>
<dbReference type="EMBL" id="JAAQHG020000009">
    <property type="protein sequence ID" value="KAL1587764.1"/>
    <property type="molecule type" value="Genomic_DNA"/>
</dbReference>
<keyword evidence="4" id="KW-1185">Reference proteome</keyword>
<evidence type="ECO:0000256" key="1">
    <source>
        <dbReference type="SAM" id="MobiDB-lite"/>
    </source>
</evidence>
<feature type="region of interest" description="Disordered" evidence="1">
    <location>
        <begin position="1"/>
        <end position="33"/>
    </location>
</feature>
<dbReference type="PANTHER" id="PTHR36587:SF2">
    <property type="entry name" value="EXPRESSION SITE-ASSOCIATED GENE 3 (ESAG3)-LIKE PROTEIN"/>
    <property type="match status" value="1"/>
</dbReference>
<keyword evidence="2" id="KW-1133">Transmembrane helix</keyword>
<dbReference type="RefSeq" id="XP_069230869.1">
    <property type="nucleotide sequence ID" value="XM_069372232.1"/>
</dbReference>
<keyword evidence="2" id="KW-0812">Transmembrane</keyword>
<evidence type="ECO:0000313" key="4">
    <source>
        <dbReference type="Proteomes" id="UP000803884"/>
    </source>
</evidence>
<evidence type="ECO:0000313" key="3">
    <source>
        <dbReference type="EMBL" id="KAL1587764.1"/>
    </source>
</evidence>
<dbReference type="AlphaFoldDB" id="A0AB34KX66"/>
<dbReference type="CDD" id="cd22997">
    <property type="entry name" value="GT_LH"/>
    <property type="match status" value="1"/>
</dbReference>
<gene>
    <name evidence="3" type="ORF">WHR41_03626</name>
</gene>
<comment type="caution">
    <text evidence="3">The sequence shown here is derived from an EMBL/GenBank/DDBJ whole genome shotgun (WGS) entry which is preliminary data.</text>
</comment>
<organism evidence="3 4">
    <name type="scientific">Cladosporium halotolerans</name>
    <dbReference type="NCBI Taxonomy" id="1052096"/>
    <lineage>
        <taxon>Eukaryota</taxon>
        <taxon>Fungi</taxon>
        <taxon>Dikarya</taxon>
        <taxon>Ascomycota</taxon>
        <taxon>Pezizomycotina</taxon>
        <taxon>Dothideomycetes</taxon>
        <taxon>Dothideomycetidae</taxon>
        <taxon>Cladosporiales</taxon>
        <taxon>Cladosporiaceae</taxon>
        <taxon>Cladosporium</taxon>
    </lineage>
</organism>
<dbReference type="GeneID" id="96005070"/>
<reference evidence="3 4" key="1">
    <citation type="journal article" date="2020" name="Microbiol. Resour. Announc.">
        <title>Draft Genome Sequence of a Cladosporium Species Isolated from the Mesophotic Ascidian Didemnum maculosum.</title>
        <authorList>
            <person name="Gioti A."/>
            <person name="Siaperas R."/>
            <person name="Nikolaivits E."/>
            <person name="Le Goff G."/>
            <person name="Ouazzani J."/>
            <person name="Kotoulas G."/>
            <person name="Topakas E."/>
        </authorList>
    </citation>
    <scope>NUCLEOTIDE SEQUENCE [LARGE SCALE GENOMIC DNA]</scope>
    <source>
        <strain evidence="3 4">TM138-S3</strain>
    </source>
</reference>
<dbReference type="Proteomes" id="UP000803884">
    <property type="component" value="Unassembled WGS sequence"/>
</dbReference>
<sequence length="546" mass="60797">MGLFESLTMPMRRRSRAGSELAKDEARSFLPQHEDREDGEVMKGWKGLWQSQQWVIIGFAAAFGLLMLYVLAPLLTNEKEPSAIQGGVATRPSNMHVLLVAETPSAGFCKTMFSAAILGYPSPIIVNWAARLPETLEEKNRETIPSMVEGVNDYLKGLDATHNDDIVVVLEGESLVQLRASTLVERFFSINKRANERLKKDWGKYAARNHIQQDVLFGAQKECSGLSASDAACYGAPASTLPAKIYGDDTDAEGGDDENRFDHFRPRFLDTGSIVGTVGGVRKVFEAAARHAEGKDDKEKKVALQRIFGQQQTHRELIRRDAGFKHNRGFTREHISTMRNAITNSPNVTYEYGIGLDFASEISAHMAFSSDDYAPVKFSDPKALQTARAEHKVGLTTAQQPLPKDVSASLPPYWTFSFEPALPRFNHWSQVPLFTNLYTGVTPAIIRPSKRGNGDAEMSKPWFHEHTRRLLDISAYSPITPVAVGGENASTVREFWPFEIWKGGGRDSRVEEMKGEGWIRMDFECGDFGEEIIQDGLGAWGLPENH</sequence>
<protein>
    <submittedName>
        <fullName evidence="3">Uncharacterized protein</fullName>
    </submittedName>
</protein>
<accession>A0AB34KX66</accession>
<keyword evidence="2" id="KW-0472">Membrane</keyword>